<keyword evidence="2" id="KW-1185">Reference proteome</keyword>
<name>A0ACB0YGL6_MELEN</name>
<proteinExistence type="predicted"/>
<organism evidence="1 2">
    <name type="scientific">Meloidogyne enterolobii</name>
    <name type="common">Root-knot nematode worm</name>
    <name type="synonym">Meloidogyne mayaguensis</name>
    <dbReference type="NCBI Taxonomy" id="390850"/>
    <lineage>
        <taxon>Eukaryota</taxon>
        <taxon>Metazoa</taxon>
        <taxon>Ecdysozoa</taxon>
        <taxon>Nematoda</taxon>
        <taxon>Chromadorea</taxon>
        <taxon>Rhabditida</taxon>
        <taxon>Tylenchina</taxon>
        <taxon>Tylenchomorpha</taxon>
        <taxon>Tylenchoidea</taxon>
        <taxon>Meloidogynidae</taxon>
        <taxon>Meloidogyninae</taxon>
        <taxon>Meloidogyne</taxon>
    </lineage>
</organism>
<evidence type="ECO:0000313" key="1">
    <source>
        <dbReference type="EMBL" id="CAK5046023.1"/>
    </source>
</evidence>
<sequence length="165" mass="18796">MGPKSLDDLVNTKYHIYAIKGDQQIDIARFLIFSPNLQFNLRSKNELESQEILGYTKILLSKIIDHGANLGLLDLNCDIEADCYNPTENLKNKYQKMLENGTFSDCVIKVRERLKEIPGPRRRAAITAQSHNLLENVWPFLILVSFSIARSGESFYTKFGKIGKS</sequence>
<dbReference type="EMBL" id="CAVMJV010000012">
    <property type="protein sequence ID" value="CAK5046023.1"/>
    <property type="molecule type" value="Genomic_DNA"/>
</dbReference>
<evidence type="ECO:0000313" key="2">
    <source>
        <dbReference type="Proteomes" id="UP001497535"/>
    </source>
</evidence>
<gene>
    <name evidence="1" type="ORF">MENTE1834_LOCUS11930</name>
</gene>
<reference evidence="1" key="1">
    <citation type="submission" date="2023-11" db="EMBL/GenBank/DDBJ databases">
        <authorList>
            <person name="Poullet M."/>
        </authorList>
    </citation>
    <scope>NUCLEOTIDE SEQUENCE</scope>
    <source>
        <strain evidence="1">E1834</strain>
    </source>
</reference>
<dbReference type="Proteomes" id="UP001497535">
    <property type="component" value="Unassembled WGS sequence"/>
</dbReference>
<accession>A0ACB0YGL6</accession>
<comment type="caution">
    <text evidence="1">The sequence shown here is derived from an EMBL/GenBank/DDBJ whole genome shotgun (WGS) entry which is preliminary data.</text>
</comment>
<protein>
    <submittedName>
        <fullName evidence="1">Uncharacterized protein</fullName>
    </submittedName>
</protein>